<evidence type="ECO:0000256" key="1">
    <source>
        <dbReference type="ARBA" id="ARBA00022801"/>
    </source>
</evidence>
<dbReference type="GO" id="GO:0003934">
    <property type="term" value="F:GTP cyclohydrolase I activity"/>
    <property type="evidence" value="ECO:0007669"/>
    <property type="project" value="InterPro"/>
</dbReference>
<dbReference type="Proteomes" id="UP001154240">
    <property type="component" value="Unassembled WGS sequence"/>
</dbReference>
<accession>A0A9X4RL92</accession>
<dbReference type="Pfam" id="PF02649">
    <property type="entry name" value="GCHY-1"/>
    <property type="match status" value="1"/>
</dbReference>
<evidence type="ECO:0000313" key="2">
    <source>
        <dbReference type="EMBL" id="MDG4474848.1"/>
    </source>
</evidence>
<organism evidence="2 3">
    <name type="scientific">Thiovibrio frasassiensis</name>
    <dbReference type="NCBI Taxonomy" id="2984131"/>
    <lineage>
        <taxon>Bacteria</taxon>
        <taxon>Pseudomonadati</taxon>
        <taxon>Thermodesulfobacteriota</taxon>
        <taxon>Desulfobulbia</taxon>
        <taxon>Desulfobulbales</taxon>
        <taxon>Thiovibrionaceae</taxon>
        <taxon>Thiovibrio</taxon>
    </lineage>
</organism>
<dbReference type="RefSeq" id="WP_307631828.1">
    <property type="nucleotide sequence ID" value="NZ_JAPHEH010000001.1"/>
</dbReference>
<comment type="caution">
    <text evidence="2">The sequence shown here is derived from an EMBL/GenBank/DDBJ whole genome shotgun (WGS) entry which is preliminary data.</text>
</comment>
<dbReference type="Gene3D" id="3.10.270.10">
    <property type="entry name" value="Urate Oxidase"/>
    <property type="match status" value="1"/>
</dbReference>
<keyword evidence="3" id="KW-1185">Reference proteome</keyword>
<dbReference type="PANTHER" id="PTHR36445:SF1">
    <property type="entry name" value="GTP CYCLOHYDROLASE MPTA"/>
    <property type="match status" value="1"/>
</dbReference>
<gene>
    <name evidence="2" type="ORF">OLX77_01570</name>
</gene>
<dbReference type="InterPro" id="IPR003801">
    <property type="entry name" value="GTP_cyclohydrolase_FolE2/MptA"/>
</dbReference>
<name>A0A9X4RL92_9BACT</name>
<reference evidence="2" key="2">
    <citation type="submission" date="2022-10" db="EMBL/GenBank/DDBJ databases">
        <authorList>
            <person name="Aronson H.S."/>
        </authorList>
    </citation>
    <scope>NUCLEOTIDE SEQUENCE</scope>
    <source>
        <strain evidence="2">RS19-109</strain>
    </source>
</reference>
<dbReference type="EMBL" id="JAPHEH010000001">
    <property type="protein sequence ID" value="MDG4474848.1"/>
    <property type="molecule type" value="Genomic_DNA"/>
</dbReference>
<keyword evidence="1 2" id="KW-0378">Hydrolase</keyword>
<evidence type="ECO:0000313" key="3">
    <source>
        <dbReference type="Proteomes" id="UP001154240"/>
    </source>
</evidence>
<proteinExistence type="predicted"/>
<reference evidence="2" key="1">
    <citation type="journal article" date="2022" name="bioRxiv">
        <title>Thiovibrio frasassiensisgen. nov., sp. nov., an autotrophic, elemental sulfur disproportionating bacterium isolated from sulfidic karst sediment, and proposal of Thiovibrionaceae fam. nov.</title>
        <authorList>
            <person name="Aronson H."/>
            <person name="Thomas C."/>
            <person name="Bhattacharyya M."/>
            <person name="Eckstein S."/>
            <person name="Jensen S."/>
            <person name="Barco R."/>
            <person name="Macalady J."/>
            <person name="Amend J."/>
        </authorList>
    </citation>
    <scope>NUCLEOTIDE SEQUENCE</scope>
    <source>
        <strain evidence="2">RS19-109</strain>
    </source>
</reference>
<sequence>MSDMKDIQGQRDYRRINIKKVGVKNISYPVTVLDKARKTQKTVATVNMYVNLPHQFKGTHMSRFVEILNRFHGEINLKSFHRILEEMKIKLQAEAAHLEITFPYFLQKSSAQSQSVGMKEYLCTMHGSLEKTDDLILEIQVPISPPLPAQSGQGLPRSLGHWGRATIRLRFKHFIWMEEIIQLVEEVTSHDLCWPTPETCMEYTLSVESITTALGRKLENHPAIAWFSILVENLSQGYNTFASLEWQDGNNIADA</sequence>
<dbReference type="AlphaFoldDB" id="A0A9X4RL92"/>
<dbReference type="PANTHER" id="PTHR36445">
    <property type="entry name" value="GTP CYCLOHYDROLASE MPTA"/>
    <property type="match status" value="1"/>
</dbReference>
<dbReference type="EC" id="3.5.4.-" evidence="2"/>
<protein>
    <submittedName>
        <fullName evidence="2">GTP cyclohydrolase, FolE2/MptA family</fullName>
        <ecNumber evidence="2">3.5.4.-</ecNumber>
    </submittedName>
</protein>